<dbReference type="InterPro" id="IPR011094">
    <property type="entry name" value="Uncharacterised_LppY/LpqO"/>
</dbReference>
<evidence type="ECO:0000256" key="1">
    <source>
        <dbReference type="SAM" id="MobiDB-lite"/>
    </source>
</evidence>
<accession>A0A646KJP3</accession>
<dbReference type="PROSITE" id="PS51318">
    <property type="entry name" value="TAT"/>
    <property type="match status" value="1"/>
</dbReference>
<dbReference type="AlphaFoldDB" id="A0A646KJP3"/>
<dbReference type="EMBL" id="VCLA01000150">
    <property type="protein sequence ID" value="MQT02290.1"/>
    <property type="molecule type" value="Genomic_DNA"/>
</dbReference>
<proteinExistence type="predicted"/>
<gene>
    <name evidence="2" type="ORF">FF041_19400</name>
</gene>
<feature type="compositionally biased region" description="Low complexity" evidence="1">
    <location>
        <begin position="42"/>
        <end position="58"/>
    </location>
</feature>
<evidence type="ECO:0000313" key="2">
    <source>
        <dbReference type="EMBL" id="MQT02290.1"/>
    </source>
</evidence>
<name>A0A646KJP3_STRJU</name>
<protein>
    <submittedName>
        <fullName evidence="2">DUF1259 domain-containing protein</fullName>
    </submittedName>
</protein>
<comment type="caution">
    <text evidence="2">The sequence shown here is derived from an EMBL/GenBank/DDBJ whole genome shotgun (WGS) entry which is preliminary data.</text>
</comment>
<reference evidence="2 3" key="1">
    <citation type="submission" date="2019-05" db="EMBL/GenBank/DDBJ databases">
        <title>Comparative genomics and metabolomics analyses of clavulanic acid producing Streptomyces species provides insight into specialized metabolism and evolution of beta-lactam biosynthetic gene clusters.</title>
        <authorList>
            <person name="Moore M.A."/>
            <person name="Cruz-Morales P."/>
            <person name="Barona Gomez F."/>
            <person name="Kapil T."/>
        </authorList>
    </citation>
    <scope>NUCLEOTIDE SEQUENCE [LARGE SCALE GENOMIC DNA]</scope>
    <source>
        <strain evidence="2 3">NRRL 5741</strain>
    </source>
</reference>
<keyword evidence="3" id="KW-1185">Reference proteome</keyword>
<sequence length="360" mass="37799">MMAEDRPQDGYASGAASRRRVLAAAAMVPLLAGAAPAAARTLPAGENGPAEPTGAAEPAHSDEPAHAAGAADPAGTAGHLIRPAATSESDWADVADALGRGGNMLRESTYHTGFPRRDLHVVSDGVVVTPGLSLGTHVAFVRYADGSTMLMGDVVVTEDELQQVSDAWHEHGIEQTALHKHLLSQYPAIWWTHVHAHGHDAAAMARGLRAGLDRTATPPPKPPPPEVPLDLDTAGIEAALGVRGSTEESVFKCLFVRRETIADGHLVLPPGLGSTSAFIFQPTGGGRAALNGDCAMTAQEVQHVLKALRSGGIELVELHHHHLTESPRLFFVHFWAVGDAVELARTLRRAVDATDVVPLG</sequence>
<dbReference type="InterPro" id="IPR006311">
    <property type="entry name" value="TAT_signal"/>
</dbReference>
<dbReference type="Proteomes" id="UP000419138">
    <property type="component" value="Unassembled WGS sequence"/>
</dbReference>
<dbReference type="Pfam" id="PF07485">
    <property type="entry name" value="DUF1529"/>
    <property type="match status" value="2"/>
</dbReference>
<dbReference type="RefSeq" id="WP_153523940.1">
    <property type="nucleotide sequence ID" value="NZ_JBEPDZ010000005.1"/>
</dbReference>
<evidence type="ECO:0000313" key="3">
    <source>
        <dbReference type="Proteomes" id="UP000419138"/>
    </source>
</evidence>
<feature type="region of interest" description="Disordered" evidence="1">
    <location>
        <begin position="42"/>
        <end position="77"/>
    </location>
</feature>
<dbReference type="OrthoDB" id="4687120at2"/>
<organism evidence="2 3">
    <name type="scientific">Streptomyces jumonjinensis</name>
    <dbReference type="NCBI Taxonomy" id="1945"/>
    <lineage>
        <taxon>Bacteria</taxon>
        <taxon>Bacillati</taxon>
        <taxon>Actinomycetota</taxon>
        <taxon>Actinomycetes</taxon>
        <taxon>Kitasatosporales</taxon>
        <taxon>Streptomycetaceae</taxon>
        <taxon>Streptomyces</taxon>
    </lineage>
</organism>
<feature type="compositionally biased region" description="Low complexity" evidence="1">
    <location>
        <begin position="66"/>
        <end position="77"/>
    </location>
</feature>